<protein>
    <submittedName>
        <fullName evidence="3">Uncharacterized protein</fullName>
    </submittedName>
</protein>
<accession>A0A1B7Z407</accession>
<dbReference type="KEGG" id="mart:BTR34_07555"/>
<organism evidence="3 4">
    <name type="scientific">Maribacter hydrothermalis</name>
    <dbReference type="NCBI Taxonomy" id="1836467"/>
    <lineage>
        <taxon>Bacteria</taxon>
        <taxon>Pseudomonadati</taxon>
        <taxon>Bacteroidota</taxon>
        <taxon>Flavobacteriia</taxon>
        <taxon>Flavobacteriales</taxon>
        <taxon>Flavobacteriaceae</taxon>
        <taxon>Maribacter</taxon>
    </lineage>
</organism>
<evidence type="ECO:0000313" key="3">
    <source>
        <dbReference type="EMBL" id="OBR37451.1"/>
    </source>
</evidence>
<dbReference type="EMBL" id="LZFP01000034">
    <property type="protein sequence ID" value="OBR37451.1"/>
    <property type="molecule type" value="Genomic_DNA"/>
</dbReference>
<evidence type="ECO:0000313" key="4">
    <source>
        <dbReference type="Proteomes" id="UP000092164"/>
    </source>
</evidence>
<dbReference type="OrthoDB" id="1179344at2"/>
<proteinExistence type="predicted"/>
<feature type="transmembrane region" description="Helical" evidence="1">
    <location>
        <begin position="89"/>
        <end position="109"/>
    </location>
</feature>
<feature type="signal peptide" evidence="2">
    <location>
        <begin position="1"/>
        <end position="25"/>
    </location>
</feature>
<dbReference type="AlphaFoldDB" id="A0A1B7Z407"/>
<reference evidence="4" key="1">
    <citation type="submission" date="2016-06" db="EMBL/GenBank/DDBJ databases">
        <authorList>
            <person name="Zhan P."/>
        </authorList>
    </citation>
    <scope>NUCLEOTIDE SEQUENCE [LARGE SCALE GENOMIC DNA]</scope>
    <source>
        <strain evidence="4">T28</strain>
    </source>
</reference>
<keyword evidence="1" id="KW-1133">Transmembrane helix</keyword>
<dbReference type="STRING" id="1836467.BTR34_07555"/>
<feature type="chain" id="PRO_5008602246" evidence="2">
    <location>
        <begin position="26"/>
        <end position="137"/>
    </location>
</feature>
<evidence type="ECO:0000256" key="1">
    <source>
        <dbReference type="SAM" id="Phobius"/>
    </source>
</evidence>
<gene>
    <name evidence="3" type="ORF">A9200_07305</name>
</gene>
<keyword evidence="1" id="KW-0812">Transmembrane</keyword>
<sequence length="137" mass="15690">MNKSFLKLLLSLCVLLSSVYSPLFANNDLGQNSLQKTGQQFSVAVNTTNQQHKANITGALEQDSKILEIDVAEIKEEESKTNFIKSSFFTTYITTAFYLLSLLYFYSYLKNSKNLQGLFTFLPTANRRFVLYQVFRL</sequence>
<name>A0A1B7Z407_9FLAO</name>
<keyword evidence="2" id="KW-0732">Signal</keyword>
<comment type="caution">
    <text evidence="3">The sequence shown here is derived from an EMBL/GenBank/DDBJ whole genome shotgun (WGS) entry which is preliminary data.</text>
</comment>
<keyword evidence="1" id="KW-0472">Membrane</keyword>
<evidence type="ECO:0000256" key="2">
    <source>
        <dbReference type="SAM" id="SignalP"/>
    </source>
</evidence>
<dbReference type="Proteomes" id="UP000092164">
    <property type="component" value="Unassembled WGS sequence"/>
</dbReference>
<dbReference type="RefSeq" id="WP_068485483.1">
    <property type="nucleotide sequence ID" value="NZ_CP018760.1"/>
</dbReference>
<keyword evidence="4" id="KW-1185">Reference proteome</keyword>